<keyword evidence="4 5" id="KW-0472">Membrane</keyword>
<dbReference type="PANTHER" id="PTHR23501">
    <property type="entry name" value="MAJOR FACILITATOR SUPERFAMILY"/>
    <property type="match status" value="1"/>
</dbReference>
<dbReference type="OrthoDB" id="2241241at2759"/>
<dbReference type="GeneID" id="28936336"/>
<evidence type="ECO:0000256" key="3">
    <source>
        <dbReference type="ARBA" id="ARBA00022989"/>
    </source>
</evidence>
<protein>
    <recommendedName>
        <fullName evidence="8">Major facilitator superfamily (MFS) profile domain-containing protein</fullName>
    </recommendedName>
</protein>
<organism evidence="6 7">
    <name type="scientific">Pneumocystis carinii (strain B80)</name>
    <name type="common">Rat pneumocystis pneumonia agent</name>
    <name type="synonym">Pneumocystis carinii f. sp. carinii</name>
    <dbReference type="NCBI Taxonomy" id="1408658"/>
    <lineage>
        <taxon>Eukaryota</taxon>
        <taxon>Fungi</taxon>
        <taxon>Dikarya</taxon>
        <taxon>Ascomycota</taxon>
        <taxon>Taphrinomycotina</taxon>
        <taxon>Pneumocystomycetes</taxon>
        <taxon>Pneumocystaceae</taxon>
        <taxon>Pneumocystis</taxon>
    </lineage>
</organism>
<dbReference type="RefSeq" id="XP_018226291.1">
    <property type="nucleotide sequence ID" value="XM_018370133.1"/>
</dbReference>
<evidence type="ECO:0000313" key="6">
    <source>
        <dbReference type="EMBL" id="KTW28924.1"/>
    </source>
</evidence>
<feature type="transmembrane region" description="Helical" evidence="5">
    <location>
        <begin position="136"/>
        <end position="155"/>
    </location>
</feature>
<evidence type="ECO:0000256" key="2">
    <source>
        <dbReference type="ARBA" id="ARBA00022692"/>
    </source>
</evidence>
<feature type="transmembrane region" description="Helical" evidence="5">
    <location>
        <begin position="338"/>
        <end position="361"/>
    </location>
</feature>
<dbReference type="Gene3D" id="1.20.1250.20">
    <property type="entry name" value="MFS general substrate transporter like domains"/>
    <property type="match status" value="1"/>
</dbReference>
<comment type="caution">
    <text evidence="6">The sequence shown here is derived from an EMBL/GenBank/DDBJ whole genome shotgun (WGS) entry which is preliminary data.</text>
</comment>
<proteinExistence type="predicted"/>
<evidence type="ECO:0008006" key="8">
    <source>
        <dbReference type="Google" id="ProtNLM"/>
    </source>
</evidence>
<sequence>MDSVFIVMYCISLESQTTSNFILPATSYFGKNSLIPLINTINGILYTAVKQQMLRLSGLIGIMEVFCISLLLYDIGKIFWREWCIFFLKKNEIGCLMYMISKNIITFIISSIFHTIGTTGFQVLEQFVITDTSELLNRSLLNTILNIPLLINVWVGPNLAQSIYMPKLDSEQWRWGYGIWAIVLPVVSLPMVMILYLNRLKAKEKGLLSIENNHRMTIRGFIKRLFVELDLVGIIILSLGLSLFFFQLIHEFPLLYNAKPVYIFSILVILLVLCVVFPLWEFYYAKFPIFSKGLFKMEELTIGYFSSFFYFMGFYLYNNYLTTYLYVTKSNSIKRIGYLNNVFSFTSTIVAIFVDFHIYWLTNLQRMNL</sequence>
<evidence type="ECO:0000256" key="4">
    <source>
        <dbReference type="ARBA" id="ARBA00023136"/>
    </source>
</evidence>
<dbReference type="EMBL" id="LFVZ01000006">
    <property type="protein sequence ID" value="KTW28924.1"/>
    <property type="molecule type" value="Genomic_DNA"/>
</dbReference>
<feature type="transmembrane region" description="Helical" evidence="5">
    <location>
        <begin position="104"/>
        <end position="124"/>
    </location>
</feature>
<feature type="transmembrane region" description="Helical" evidence="5">
    <location>
        <begin position="301"/>
        <end position="318"/>
    </location>
</feature>
<evidence type="ECO:0000313" key="7">
    <source>
        <dbReference type="Proteomes" id="UP000054454"/>
    </source>
</evidence>
<keyword evidence="2 5" id="KW-0812">Transmembrane</keyword>
<keyword evidence="3 5" id="KW-1133">Transmembrane helix</keyword>
<evidence type="ECO:0000256" key="1">
    <source>
        <dbReference type="ARBA" id="ARBA00004141"/>
    </source>
</evidence>
<gene>
    <name evidence="6" type="ORF">T552_01552</name>
</gene>
<dbReference type="GO" id="GO:0005886">
    <property type="term" value="C:plasma membrane"/>
    <property type="evidence" value="ECO:0007669"/>
    <property type="project" value="TreeGrafter"/>
</dbReference>
<feature type="transmembrane region" description="Helical" evidence="5">
    <location>
        <begin position="53"/>
        <end position="73"/>
    </location>
</feature>
<feature type="transmembrane region" description="Helical" evidence="5">
    <location>
        <begin position="225"/>
        <end position="249"/>
    </location>
</feature>
<dbReference type="PANTHER" id="PTHR23501:SF87">
    <property type="entry name" value="SIDEROPHORE IRON TRANSPORTER 2"/>
    <property type="match status" value="1"/>
</dbReference>
<name>A0A0W4ZKM4_PNEC8</name>
<dbReference type="GO" id="GO:0022857">
    <property type="term" value="F:transmembrane transporter activity"/>
    <property type="evidence" value="ECO:0007669"/>
    <property type="project" value="TreeGrafter"/>
</dbReference>
<evidence type="ECO:0000256" key="5">
    <source>
        <dbReference type="SAM" id="Phobius"/>
    </source>
</evidence>
<feature type="transmembrane region" description="Helical" evidence="5">
    <location>
        <begin position="175"/>
        <end position="197"/>
    </location>
</feature>
<dbReference type="SUPFAM" id="SSF103473">
    <property type="entry name" value="MFS general substrate transporter"/>
    <property type="match status" value="1"/>
</dbReference>
<feature type="transmembrane region" description="Helical" evidence="5">
    <location>
        <begin position="261"/>
        <end position="280"/>
    </location>
</feature>
<reference evidence="7" key="1">
    <citation type="journal article" date="2016" name="Nat. Commun.">
        <title>Genome analysis of three Pneumocystis species reveals adaptation mechanisms to life exclusively in mammalian hosts.</title>
        <authorList>
            <person name="Ma L."/>
            <person name="Chen Z."/>
            <person name="Huang D.W."/>
            <person name="Kutty G."/>
            <person name="Ishihara M."/>
            <person name="Wang H."/>
            <person name="Abouelleil A."/>
            <person name="Bishop L."/>
            <person name="Davey E."/>
            <person name="Deng R."/>
            <person name="Deng X."/>
            <person name="Fan L."/>
            <person name="Fantoni G."/>
            <person name="Fitzgerald M."/>
            <person name="Gogineni E."/>
            <person name="Goldberg J.M."/>
            <person name="Handley G."/>
            <person name="Hu X."/>
            <person name="Huber C."/>
            <person name="Jiao X."/>
            <person name="Jones K."/>
            <person name="Levin J.Z."/>
            <person name="Liu Y."/>
            <person name="Macdonald P."/>
            <person name="Melnikov A."/>
            <person name="Raley C."/>
            <person name="Sassi M."/>
            <person name="Sherman B.T."/>
            <person name="Song X."/>
            <person name="Sykes S."/>
            <person name="Tran B."/>
            <person name="Walsh L."/>
            <person name="Xia Y."/>
            <person name="Yang J."/>
            <person name="Young S."/>
            <person name="Zeng Q."/>
            <person name="Zheng X."/>
            <person name="Stephens R."/>
            <person name="Nusbaum C."/>
            <person name="Birren B.W."/>
            <person name="Azadi P."/>
            <person name="Lempicki R.A."/>
            <person name="Cuomo C.A."/>
            <person name="Kovacs J.A."/>
        </authorList>
    </citation>
    <scope>NUCLEOTIDE SEQUENCE [LARGE SCALE GENOMIC DNA]</scope>
    <source>
        <strain evidence="7">B80</strain>
    </source>
</reference>
<accession>A0A0W4ZKM4</accession>
<dbReference type="Proteomes" id="UP000054454">
    <property type="component" value="Unassembled WGS sequence"/>
</dbReference>
<comment type="subcellular location">
    <subcellularLocation>
        <location evidence="1">Membrane</location>
        <topology evidence="1">Multi-pass membrane protein</topology>
    </subcellularLocation>
</comment>
<dbReference type="VEuPathDB" id="FungiDB:T552_01552"/>
<dbReference type="AlphaFoldDB" id="A0A0W4ZKM4"/>
<keyword evidence="7" id="KW-1185">Reference proteome</keyword>
<dbReference type="InterPro" id="IPR036259">
    <property type="entry name" value="MFS_trans_sf"/>
</dbReference>